<organism evidence="8 9">
    <name type="scientific">Jutongia hominis</name>
    <dbReference type="NCBI Taxonomy" id="2763664"/>
    <lineage>
        <taxon>Bacteria</taxon>
        <taxon>Bacillati</taxon>
        <taxon>Bacillota</taxon>
        <taxon>Clostridia</taxon>
        <taxon>Lachnospirales</taxon>
        <taxon>Lachnospiraceae</taxon>
        <taxon>Jutongia</taxon>
    </lineage>
</organism>
<dbReference type="PANTHER" id="PTHR43772">
    <property type="entry name" value="ENDO-1,4-BETA-XYLANASE"/>
    <property type="match status" value="1"/>
</dbReference>
<reference evidence="8 9" key="1">
    <citation type="submission" date="2020-08" db="EMBL/GenBank/DDBJ databases">
        <title>Genome public.</title>
        <authorList>
            <person name="Liu C."/>
            <person name="Sun Q."/>
        </authorList>
    </citation>
    <scope>NUCLEOTIDE SEQUENCE [LARGE SCALE GENOMIC DNA]</scope>
    <source>
        <strain evidence="8 9">BX3</strain>
    </source>
</reference>
<protein>
    <submittedName>
        <fullName evidence="8">Family 43 glycosylhydrolase</fullName>
    </submittedName>
</protein>
<evidence type="ECO:0000313" key="8">
    <source>
        <dbReference type="EMBL" id="MBC8557577.1"/>
    </source>
</evidence>
<evidence type="ECO:0000256" key="3">
    <source>
        <dbReference type="ARBA" id="ARBA00022801"/>
    </source>
</evidence>
<comment type="caution">
    <text evidence="8">The sequence shown here is derived from an EMBL/GenBank/DDBJ whole genome shotgun (WGS) entry which is preliminary data.</text>
</comment>
<sequence>MANPYLPVWEYIPDGEPRVFGDRIYVYGSHDKAGSTRFCDHVLKCWSASTDDLEHWTCHGDIFHTKDDRDHLADADWAGEENELYAPDVVEKDGKYYLYAYIAGAKGCVAVSEKPEGPFHLVSQYRYDMPEEVCVDGQFIDPGVLVDDDGRVYIYCGFQRSFAAEVNPQNMYEILPDTYVQDVIPIEPDAEHGFADEKSLFFEACSPRKINGKYYLIYSPKQGSRLAYAVSDKPLGPFCYKGYIIDNEIDYPGGNDHGSVVQIHDQWYIFYHKMTNGTIFSRRGCVEPITIDDEGNFSTVEMTSLGFSKALYPFEITQAEYACVLKNGPFITEKNVLERVVTHILDGSVIGYKYFDFGEDLASKTMEFAIKTDGRGCDSEIHIHLDSEDGKEIGTCLIGKEDGVYTTVVERPTGRHAIYFTVQTSYPKDGWEATFFAGRELFAMHSFTFML</sequence>
<keyword evidence="9" id="KW-1185">Reference proteome</keyword>
<accession>A0ABR7MUV0</accession>
<evidence type="ECO:0000259" key="7">
    <source>
        <dbReference type="Pfam" id="PF03422"/>
    </source>
</evidence>
<dbReference type="Gene3D" id="2.60.120.260">
    <property type="entry name" value="Galactose-binding domain-like"/>
    <property type="match status" value="1"/>
</dbReference>
<dbReference type="InterPro" id="IPR005084">
    <property type="entry name" value="CBM6"/>
</dbReference>
<dbReference type="InterPro" id="IPR052176">
    <property type="entry name" value="Glycosyl_Hydrlase_43_Enz"/>
</dbReference>
<evidence type="ECO:0000256" key="5">
    <source>
        <dbReference type="ARBA" id="ARBA00023295"/>
    </source>
</evidence>
<dbReference type="Pfam" id="PF03422">
    <property type="entry name" value="CBM_6"/>
    <property type="match status" value="1"/>
</dbReference>
<name>A0ABR7MUV0_9FIRM</name>
<keyword evidence="2" id="KW-0858">Xylan degradation</keyword>
<keyword evidence="2" id="KW-0624">Polysaccharide degradation</keyword>
<comment type="similarity">
    <text evidence="1 6">Belongs to the glycosyl hydrolase 43 family.</text>
</comment>
<evidence type="ECO:0000313" key="9">
    <source>
        <dbReference type="Proteomes" id="UP000637513"/>
    </source>
</evidence>
<gene>
    <name evidence="8" type="ORF">H8700_07630</name>
</gene>
<keyword evidence="4" id="KW-0119">Carbohydrate metabolism</keyword>
<dbReference type="InterPro" id="IPR006710">
    <property type="entry name" value="Glyco_hydro_43"/>
</dbReference>
<proteinExistence type="inferred from homology"/>
<feature type="domain" description="CBM6" evidence="7">
    <location>
        <begin position="338"/>
        <end position="425"/>
    </location>
</feature>
<dbReference type="Pfam" id="PF04616">
    <property type="entry name" value="Glyco_hydro_43"/>
    <property type="match status" value="1"/>
</dbReference>
<evidence type="ECO:0000256" key="4">
    <source>
        <dbReference type="ARBA" id="ARBA00023277"/>
    </source>
</evidence>
<dbReference type="EMBL" id="JACRSW010000030">
    <property type="protein sequence ID" value="MBC8557577.1"/>
    <property type="molecule type" value="Genomic_DNA"/>
</dbReference>
<dbReference type="Gene3D" id="2.115.10.20">
    <property type="entry name" value="Glycosyl hydrolase domain, family 43"/>
    <property type="match status" value="1"/>
</dbReference>
<evidence type="ECO:0000256" key="6">
    <source>
        <dbReference type="RuleBase" id="RU361187"/>
    </source>
</evidence>
<keyword evidence="3 6" id="KW-0378">Hydrolase</keyword>
<dbReference type="InterPro" id="IPR023296">
    <property type="entry name" value="Glyco_hydro_beta-prop_sf"/>
</dbReference>
<evidence type="ECO:0000256" key="1">
    <source>
        <dbReference type="ARBA" id="ARBA00009865"/>
    </source>
</evidence>
<keyword evidence="5 6" id="KW-0326">Glycosidase</keyword>
<dbReference type="CDD" id="cd18620">
    <property type="entry name" value="GH43_XylA-like"/>
    <property type="match status" value="1"/>
</dbReference>
<dbReference type="SUPFAM" id="SSF75005">
    <property type="entry name" value="Arabinanase/levansucrase/invertase"/>
    <property type="match status" value="1"/>
</dbReference>
<dbReference type="RefSeq" id="WP_249304875.1">
    <property type="nucleotide sequence ID" value="NZ_JACRSW010000030.1"/>
</dbReference>
<dbReference type="PANTHER" id="PTHR43772:SF2">
    <property type="entry name" value="PUTATIVE (AFU_ORTHOLOGUE AFUA_2G04480)-RELATED"/>
    <property type="match status" value="1"/>
</dbReference>
<dbReference type="Proteomes" id="UP000637513">
    <property type="component" value="Unassembled WGS sequence"/>
</dbReference>
<dbReference type="CDD" id="cd04084">
    <property type="entry name" value="CBM6_xylanase-like"/>
    <property type="match status" value="1"/>
</dbReference>
<evidence type="ECO:0000256" key="2">
    <source>
        <dbReference type="ARBA" id="ARBA00022651"/>
    </source>
</evidence>